<keyword evidence="5" id="KW-1185">Reference proteome</keyword>
<feature type="compositionally biased region" description="Polar residues" evidence="2">
    <location>
        <begin position="809"/>
        <end position="821"/>
    </location>
</feature>
<gene>
    <name evidence="4" type="ORF">JI435_055600</name>
</gene>
<dbReference type="OrthoDB" id="3789140at2759"/>
<dbReference type="KEGG" id="pno:SNOG_05560"/>
<feature type="region of interest" description="Disordered" evidence="2">
    <location>
        <begin position="778"/>
        <end position="902"/>
    </location>
</feature>
<keyword evidence="3" id="KW-0812">Transmembrane</keyword>
<protein>
    <submittedName>
        <fullName evidence="4">Uncharacterized protein</fullName>
    </submittedName>
</protein>
<feature type="transmembrane region" description="Helical" evidence="3">
    <location>
        <begin position="154"/>
        <end position="173"/>
    </location>
</feature>
<feature type="coiled-coil region" evidence="1">
    <location>
        <begin position="596"/>
        <end position="672"/>
    </location>
</feature>
<evidence type="ECO:0000256" key="3">
    <source>
        <dbReference type="SAM" id="Phobius"/>
    </source>
</evidence>
<feature type="compositionally biased region" description="Polar residues" evidence="2">
    <location>
        <begin position="683"/>
        <end position="692"/>
    </location>
</feature>
<feature type="compositionally biased region" description="Polar residues" evidence="2">
    <location>
        <begin position="237"/>
        <end position="253"/>
    </location>
</feature>
<reference evidence="5" key="1">
    <citation type="journal article" date="2021" name="BMC Genomics">
        <title>Chromosome-level genome assembly and manually-curated proteome of model necrotroph Parastagonospora nodorum Sn15 reveals a genome-wide trove of candidate effector homologs, and redundancy of virulence-related functions within an accessory chromosome.</title>
        <authorList>
            <person name="Bertazzoni S."/>
            <person name="Jones D.A.B."/>
            <person name="Phan H.T."/>
            <person name="Tan K.-C."/>
            <person name="Hane J.K."/>
        </authorList>
    </citation>
    <scope>NUCLEOTIDE SEQUENCE [LARGE SCALE GENOMIC DNA]</scope>
    <source>
        <strain evidence="5">SN15 / ATCC MYA-4574 / FGSC 10173)</strain>
    </source>
</reference>
<feature type="region of interest" description="Disordered" evidence="2">
    <location>
        <begin position="722"/>
        <end position="763"/>
    </location>
</feature>
<evidence type="ECO:0000313" key="5">
    <source>
        <dbReference type="Proteomes" id="UP000663193"/>
    </source>
</evidence>
<organism evidence="4 5">
    <name type="scientific">Phaeosphaeria nodorum (strain SN15 / ATCC MYA-4574 / FGSC 10173)</name>
    <name type="common">Glume blotch fungus</name>
    <name type="synonym">Parastagonospora nodorum</name>
    <dbReference type="NCBI Taxonomy" id="321614"/>
    <lineage>
        <taxon>Eukaryota</taxon>
        <taxon>Fungi</taxon>
        <taxon>Dikarya</taxon>
        <taxon>Ascomycota</taxon>
        <taxon>Pezizomycotina</taxon>
        <taxon>Dothideomycetes</taxon>
        <taxon>Pleosporomycetidae</taxon>
        <taxon>Pleosporales</taxon>
        <taxon>Pleosporineae</taxon>
        <taxon>Phaeosphaeriaceae</taxon>
        <taxon>Parastagonospora</taxon>
    </lineage>
</organism>
<feature type="compositionally biased region" description="Basic and acidic residues" evidence="2">
    <location>
        <begin position="778"/>
        <end position="801"/>
    </location>
</feature>
<feature type="region of interest" description="Disordered" evidence="2">
    <location>
        <begin position="683"/>
        <end position="708"/>
    </location>
</feature>
<feature type="coiled-coil region" evidence="1">
    <location>
        <begin position="346"/>
        <end position="391"/>
    </location>
</feature>
<feature type="compositionally biased region" description="Low complexity" evidence="2">
    <location>
        <begin position="830"/>
        <end position="841"/>
    </location>
</feature>
<evidence type="ECO:0000256" key="1">
    <source>
        <dbReference type="SAM" id="Coils"/>
    </source>
</evidence>
<dbReference type="VEuPathDB" id="FungiDB:JI435_055600"/>
<keyword evidence="3" id="KW-1133">Transmembrane helix</keyword>
<dbReference type="EMBL" id="CP069028">
    <property type="protein sequence ID" value="QRC95922.1"/>
    <property type="molecule type" value="Genomic_DNA"/>
</dbReference>
<accession>A0A7U2I1H5</accession>
<sequence length="902" mass="101792">MTTTFSRFRDRTQRYPWFLVVGLTILLPVICLLVDPSTTITTLPRLRFTSAHHSLPGVSSNTSRNDSEILFSLFSPVCNTVDIPNSIAEHSFSRTALHAYYSIVDAFGKYKICVRYAELDIHHIRILLVVAGSKLQTVFLLLLGKFPHSRKAQYWIFTFEFLLLVFVVGFAHWDIGVQELGVATLVMVSFDMFQHALDARSANESDHRLRASSAAETLVQLSCAASPLSGESKPATVPSQDTSSPTLPNSASEIPNVKPVATGANEGIVRLQTALIELKTANKAKELLLRRTREELKTARETLNGTFGEYCSLRDEMKNIKQTMARDHQAIVYRKDIELFALRKGNEQKEKHIKEHDAKLEEIHQEQKATVELKDSQLKLLKERLAFLERQADPKFGEDQNDEGDHALKVRLLRVKTDNNKTVFESPSVDEKKDATIVSLREQLAVTRKAADEVVNQQAELARAWDVVKNVQASLKEERKLHEQTREKLQELNVKYEEQQRRSSSPTGRLPTIEEDKDELEAMFDSTQQDNLRLYAELQALEQRLRDANSRMFNAEQEATVLREQIQTEKAVSEDLGTARPSVVHHVHFQRMEGELKESRDTLAAKADEIKDLKAIIAGKNDYVKDLQAEVDAAVSFHTQDQDEIERLKQNLAELQATKEHLMRDHERAAIQRPRIRVASAEHNSARSSGVTLIQEASPPLPKTSSEVPAVEALPSIPIFNDATRNGSIQTTPKRHLRSESTPNRWHLMSNAAPPPELRGARRRSLGLKDFMKRMVKKDEKENADPEAEQTKEQDAIEAPKQRPALASRNFNASVRPQTAAPTGLKTMADPFVDVPSVPVPNGFRTANVRVSTPPRYYPAQEAKEEPRPQTAAESKDDLTTRSVKRRSWGAAANKLKRRSLY</sequence>
<dbReference type="Proteomes" id="UP000663193">
    <property type="component" value="Chromosome 6"/>
</dbReference>
<dbReference type="AlphaFoldDB" id="A0A7U2I1H5"/>
<feature type="compositionally biased region" description="Polar residues" evidence="2">
    <location>
        <begin position="723"/>
        <end position="732"/>
    </location>
</feature>
<evidence type="ECO:0000313" key="4">
    <source>
        <dbReference type="EMBL" id="QRC95922.1"/>
    </source>
</evidence>
<feature type="compositionally biased region" description="Basic and acidic residues" evidence="2">
    <location>
        <begin position="491"/>
        <end position="501"/>
    </location>
</feature>
<feature type="transmembrane region" description="Helical" evidence="3">
    <location>
        <begin position="15"/>
        <end position="35"/>
    </location>
</feature>
<name>A0A7U2I1H5_PHANO</name>
<dbReference type="RefSeq" id="XP_001795965.1">
    <property type="nucleotide sequence ID" value="XM_001795913.1"/>
</dbReference>
<keyword evidence="3" id="KW-0472">Membrane</keyword>
<keyword evidence="1" id="KW-0175">Coiled coil</keyword>
<feature type="transmembrane region" description="Helical" evidence="3">
    <location>
        <begin position="124"/>
        <end position="142"/>
    </location>
</feature>
<evidence type="ECO:0000256" key="2">
    <source>
        <dbReference type="SAM" id="MobiDB-lite"/>
    </source>
</evidence>
<feature type="region of interest" description="Disordered" evidence="2">
    <location>
        <begin position="491"/>
        <end position="515"/>
    </location>
</feature>
<feature type="compositionally biased region" description="Basic and acidic residues" evidence="2">
    <location>
        <begin position="862"/>
        <end position="880"/>
    </location>
</feature>
<dbReference type="OMA" id="ATKYQLM"/>
<proteinExistence type="predicted"/>
<feature type="region of interest" description="Disordered" evidence="2">
    <location>
        <begin position="227"/>
        <end position="257"/>
    </location>
</feature>